<dbReference type="InterPro" id="IPR014731">
    <property type="entry name" value="ETF_asu_C"/>
</dbReference>
<evidence type="ECO:0000256" key="1">
    <source>
        <dbReference type="ARBA" id="ARBA00005817"/>
    </source>
</evidence>
<keyword evidence="2" id="KW-0813">Transport</keyword>
<comment type="similarity">
    <text evidence="1">Belongs to the ETF alpha-subunit/FixB family.</text>
</comment>
<sequence length="324" mass="32951">MSNVLVILETAGGQIRPHSLPGITCAAEIARATGKPLHLLVLGAQPDAAAQAIAAAGYGAAAVHTLAAPALEPFTAEAWADAIVHAARTLGASIIGGTASSTLRDALPRAAAILDAPLVSEVVKVKSGDTFVRPISAGRALQDQKVNAGTFFFTARGTEFEHAQPSGAVPVQAVAPAAVNARGAVVQGVQKTESSRPQLTEAKVIVSGGRGMREGANFKSLEQLTDLLGGALGASRAATDAGMVPADLQVGQTGKIVAPDLYFAVAISGAIQHLAGMKGSKTIVAINKDAEAPIFQVADYGLVGKWEEAVPRLIELIKARKGAA</sequence>
<dbReference type="SUPFAM" id="SSF52467">
    <property type="entry name" value="DHS-like NAD/FAD-binding domain"/>
    <property type="match status" value="1"/>
</dbReference>
<keyword evidence="5" id="KW-1185">Reference proteome</keyword>
<comment type="caution">
    <text evidence="4">The sequence shown here is derived from an EMBL/GenBank/DDBJ whole genome shotgun (WGS) entry which is preliminary data.</text>
</comment>
<organism evidence="4 5">
    <name type="scientific">Nannocystis bainbridge</name>
    <dbReference type="NCBI Taxonomy" id="2995303"/>
    <lineage>
        <taxon>Bacteria</taxon>
        <taxon>Pseudomonadati</taxon>
        <taxon>Myxococcota</taxon>
        <taxon>Polyangia</taxon>
        <taxon>Nannocystales</taxon>
        <taxon>Nannocystaceae</taxon>
        <taxon>Nannocystis</taxon>
    </lineage>
</organism>
<dbReference type="PANTHER" id="PTHR43153">
    <property type="entry name" value="ELECTRON TRANSFER FLAVOPROTEIN ALPHA"/>
    <property type="match status" value="1"/>
</dbReference>
<dbReference type="SUPFAM" id="SSF52402">
    <property type="entry name" value="Adenine nucleotide alpha hydrolases-like"/>
    <property type="match status" value="1"/>
</dbReference>
<dbReference type="InterPro" id="IPR014730">
    <property type="entry name" value="ETF_a/b_N"/>
</dbReference>
<dbReference type="Pfam" id="PF01012">
    <property type="entry name" value="ETF"/>
    <property type="match status" value="1"/>
</dbReference>
<dbReference type="Gene3D" id="3.40.50.620">
    <property type="entry name" value="HUPs"/>
    <property type="match status" value="1"/>
</dbReference>
<dbReference type="Gene3D" id="3.40.50.1220">
    <property type="entry name" value="TPP-binding domain"/>
    <property type="match status" value="1"/>
</dbReference>
<dbReference type="InterPro" id="IPR001308">
    <property type="entry name" value="ETF_a/FixB"/>
</dbReference>
<dbReference type="SMART" id="SM00893">
    <property type="entry name" value="ETF"/>
    <property type="match status" value="1"/>
</dbReference>
<evidence type="ECO:0000313" key="4">
    <source>
        <dbReference type="EMBL" id="MDC0715543.1"/>
    </source>
</evidence>
<dbReference type="PANTHER" id="PTHR43153:SF1">
    <property type="entry name" value="ELECTRON TRANSFER FLAVOPROTEIN SUBUNIT ALPHA, MITOCHONDRIAL"/>
    <property type="match status" value="1"/>
</dbReference>
<name>A0ABT5DQX8_9BACT</name>
<dbReference type="Proteomes" id="UP001221686">
    <property type="component" value="Unassembled WGS sequence"/>
</dbReference>
<evidence type="ECO:0000259" key="3">
    <source>
        <dbReference type="SMART" id="SM00893"/>
    </source>
</evidence>
<dbReference type="PIRSF" id="PIRSF000089">
    <property type="entry name" value="Electra_flavoP_a"/>
    <property type="match status" value="1"/>
</dbReference>
<dbReference type="Pfam" id="PF00766">
    <property type="entry name" value="ETF_alpha"/>
    <property type="match status" value="1"/>
</dbReference>
<dbReference type="InterPro" id="IPR014729">
    <property type="entry name" value="Rossmann-like_a/b/a_fold"/>
</dbReference>
<dbReference type="EMBL" id="JAQNDL010000001">
    <property type="protein sequence ID" value="MDC0715543.1"/>
    <property type="molecule type" value="Genomic_DNA"/>
</dbReference>
<keyword evidence="2" id="KW-0249">Electron transport</keyword>
<feature type="domain" description="Electron transfer flavoprotein alpha/beta-subunit N-terminal" evidence="3">
    <location>
        <begin position="4"/>
        <end position="186"/>
    </location>
</feature>
<gene>
    <name evidence="4" type="ORF">POL25_01490</name>
</gene>
<protein>
    <submittedName>
        <fullName evidence="4">FAD-binding protein</fullName>
    </submittedName>
</protein>
<evidence type="ECO:0000256" key="2">
    <source>
        <dbReference type="ARBA" id="ARBA00022982"/>
    </source>
</evidence>
<accession>A0ABT5DQX8</accession>
<dbReference type="RefSeq" id="WP_272083964.1">
    <property type="nucleotide sequence ID" value="NZ_JAQNDL010000001.1"/>
</dbReference>
<evidence type="ECO:0000313" key="5">
    <source>
        <dbReference type="Proteomes" id="UP001221686"/>
    </source>
</evidence>
<proteinExistence type="inferred from homology"/>
<dbReference type="InterPro" id="IPR029035">
    <property type="entry name" value="DHS-like_NAD/FAD-binding_dom"/>
</dbReference>
<reference evidence="4 5" key="1">
    <citation type="submission" date="2022-11" db="EMBL/GenBank/DDBJ databases">
        <title>Minimal conservation of predation-associated metabolite biosynthetic gene clusters underscores biosynthetic potential of Myxococcota including descriptions for ten novel species: Archangium lansinium sp. nov., Myxococcus landrumus sp. nov., Nannocystis bai.</title>
        <authorList>
            <person name="Ahearne A."/>
            <person name="Stevens C."/>
            <person name="Dowd S."/>
        </authorList>
    </citation>
    <scope>NUCLEOTIDE SEQUENCE [LARGE SCALE GENOMIC DNA]</scope>
    <source>
        <strain evidence="4 5">BB15-2</strain>
    </source>
</reference>